<proteinExistence type="predicted"/>
<accession>A0A2Z7B9I7</accession>
<dbReference type="AlphaFoldDB" id="A0A2Z7B9I7"/>
<dbReference type="Proteomes" id="UP000250235">
    <property type="component" value="Unassembled WGS sequence"/>
</dbReference>
<protein>
    <submittedName>
        <fullName evidence="1">Uncharacterized protein</fullName>
    </submittedName>
</protein>
<dbReference type="EMBL" id="KV007647">
    <property type="protein sequence ID" value="KZV31194.1"/>
    <property type="molecule type" value="Genomic_DNA"/>
</dbReference>
<evidence type="ECO:0000313" key="2">
    <source>
        <dbReference type="Proteomes" id="UP000250235"/>
    </source>
</evidence>
<keyword evidence="2" id="KW-1185">Reference proteome</keyword>
<sequence>MQATVELTIVDIYSQLVPVAISKTSSWQLIQTVPYPTYQNAIVLPSTNKIKQRLDTIRYQLSLNTMHPDFTKTTAFRNLVLPKHATTGFHQIDHLSPRNQISQPNLYSKIRKLPELLEM</sequence>
<evidence type="ECO:0000313" key="1">
    <source>
        <dbReference type="EMBL" id="KZV31194.1"/>
    </source>
</evidence>
<reference evidence="1 2" key="1">
    <citation type="journal article" date="2015" name="Proc. Natl. Acad. Sci. U.S.A.">
        <title>The resurrection genome of Boea hygrometrica: A blueprint for survival of dehydration.</title>
        <authorList>
            <person name="Xiao L."/>
            <person name="Yang G."/>
            <person name="Zhang L."/>
            <person name="Yang X."/>
            <person name="Zhao S."/>
            <person name="Ji Z."/>
            <person name="Zhou Q."/>
            <person name="Hu M."/>
            <person name="Wang Y."/>
            <person name="Chen M."/>
            <person name="Xu Y."/>
            <person name="Jin H."/>
            <person name="Xiao X."/>
            <person name="Hu G."/>
            <person name="Bao F."/>
            <person name="Hu Y."/>
            <person name="Wan P."/>
            <person name="Li L."/>
            <person name="Deng X."/>
            <person name="Kuang T."/>
            <person name="Xiang C."/>
            <person name="Zhu J.K."/>
            <person name="Oliver M.J."/>
            <person name="He Y."/>
        </authorList>
    </citation>
    <scope>NUCLEOTIDE SEQUENCE [LARGE SCALE GENOMIC DNA]</scope>
    <source>
        <strain evidence="2">cv. XS01</strain>
    </source>
</reference>
<name>A0A2Z7B9I7_9LAMI</name>
<organism evidence="1 2">
    <name type="scientific">Dorcoceras hygrometricum</name>
    <dbReference type="NCBI Taxonomy" id="472368"/>
    <lineage>
        <taxon>Eukaryota</taxon>
        <taxon>Viridiplantae</taxon>
        <taxon>Streptophyta</taxon>
        <taxon>Embryophyta</taxon>
        <taxon>Tracheophyta</taxon>
        <taxon>Spermatophyta</taxon>
        <taxon>Magnoliopsida</taxon>
        <taxon>eudicotyledons</taxon>
        <taxon>Gunneridae</taxon>
        <taxon>Pentapetalae</taxon>
        <taxon>asterids</taxon>
        <taxon>lamiids</taxon>
        <taxon>Lamiales</taxon>
        <taxon>Gesneriaceae</taxon>
        <taxon>Didymocarpoideae</taxon>
        <taxon>Trichosporeae</taxon>
        <taxon>Loxocarpinae</taxon>
        <taxon>Dorcoceras</taxon>
    </lineage>
</organism>
<gene>
    <name evidence="1" type="ORF">F511_25167</name>
</gene>